<dbReference type="Gene3D" id="1.10.287.130">
    <property type="match status" value="1"/>
</dbReference>
<keyword evidence="9" id="KW-1185">Reference proteome</keyword>
<dbReference type="InterPro" id="IPR011006">
    <property type="entry name" value="CheY-like_superfamily"/>
</dbReference>
<dbReference type="Gene3D" id="3.30.565.10">
    <property type="entry name" value="Histidine kinase-like ATPase, C-terminal domain"/>
    <property type="match status" value="1"/>
</dbReference>
<dbReference type="InterPro" id="IPR013655">
    <property type="entry name" value="PAS_fold_3"/>
</dbReference>
<dbReference type="InterPro" id="IPR036097">
    <property type="entry name" value="HisK_dim/P_sf"/>
</dbReference>
<dbReference type="PROSITE" id="PS50113">
    <property type="entry name" value="PAC"/>
    <property type="match status" value="1"/>
</dbReference>
<evidence type="ECO:0000259" key="5">
    <source>
        <dbReference type="PROSITE" id="PS50109"/>
    </source>
</evidence>
<dbReference type="SMART" id="SM00387">
    <property type="entry name" value="HATPase_c"/>
    <property type="match status" value="1"/>
</dbReference>
<evidence type="ECO:0000313" key="8">
    <source>
        <dbReference type="EMBL" id="MBA2934441.1"/>
    </source>
</evidence>
<dbReference type="SUPFAM" id="SSF55785">
    <property type="entry name" value="PYP-like sensor domain (PAS domain)"/>
    <property type="match status" value="1"/>
</dbReference>
<dbReference type="InterPro" id="IPR004358">
    <property type="entry name" value="Sig_transdc_His_kin-like_C"/>
</dbReference>
<protein>
    <recommendedName>
        <fullName evidence="2">histidine kinase</fullName>
        <ecNumber evidence="2">2.7.13.3</ecNumber>
    </recommendedName>
</protein>
<dbReference type="SUPFAM" id="SSF47384">
    <property type="entry name" value="Homodimeric domain of signal transducing histidine kinase"/>
    <property type="match status" value="1"/>
</dbReference>
<comment type="catalytic activity">
    <reaction evidence="1">
        <text>ATP + protein L-histidine = ADP + protein N-phospho-L-histidine.</text>
        <dbReference type="EC" id="2.7.13.3"/>
    </reaction>
</comment>
<dbReference type="AlphaFoldDB" id="A0A838L4Z2"/>
<dbReference type="PROSITE" id="PS50110">
    <property type="entry name" value="RESPONSE_REGULATORY"/>
    <property type="match status" value="1"/>
</dbReference>
<feature type="domain" description="PAC" evidence="7">
    <location>
        <begin position="222"/>
        <end position="273"/>
    </location>
</feature>
<comment type="caution">
    <text evidence="8">The sequence shown here is derived from an EMBL/GenBank/DDBJ whole genome shotgun (WGS) entry which is preliminary data.</text>
</comment>
<dbReference type="Gene3D" id="3.30.450.20">
    <property type="entry name" value="PAS domain"/>
    <property type="match status" value="1"/>
</dbReference>
<dbReference type="RefSeq" id="WP_160365925.1">
    <property type="nucleotide sequence ID" value="NZ_JACEIB010000006.1"/>
</dbReference>
<dbReference type="NCBIfam" id="TIGR00229">
    <property type="entry name" value="sensory_box"/>
    <property type="match status" value="1"/>
</dbReference>
<name>A0A838L4Z2_9SPHN</name>
<accession>A0A838L4Z2</accession>
<dbReference type="Pfam" id="PF00512">
    <property type="entry name" value="HisKA"/>
    <property type="match status" value="1"/>
</dbReference>
<dbReference type="Proteomes" id="UP000570166">
    <property type="component" value="Unassembled WGS sequence"/>
</dbReference>
<dbReference type="CDD" id="cd00130">
    <property type="entry name" value="PAS"/>
    <property type="match status" value="1"/>
</dbReference>
<dbReference type="SUPFAM" id="SSF55874">
    <property type="entry name" value="ATPase domain of HSP90 chaperone/DNA topoisomerase II/histidine kinase"/>
    <property type="match status" value="1"/>
</dbReference>
<dbReference type="Gene3D" id="3.40.50.2300">
    <property type="match status" value="1"/>
</dbReference>
<dbReference type="SMART" id="SM00086">
    <property type="entry name" value="PAC"/>
    <property type="match status" value="1"/>
</dbReference>
<evidence type="ECO:0000256" key="1">
    <source>
        <dbReference type="ARBA" id="ARBA00000085"/>
    </source>
</evidence>
<organism evidence="8 9">
    <name type="scientific">Sphingomonas chungangi</name>
    <dbReference type="NCBI Taxonomy" id="2683589"/>
    <lineage>
        <taxon>Bacteria</taxon>
        <taxon>Pseudomonadati</taxon>
        <taxon>Pseudomonadota</taxon>
        <taxon>Alphaproteobacteria</taxon>
        <taxon>Sphingomonadales</taxon>
        <taxon>Sphingomonadaceae</taxon>
        <taxon>Sphingomonas</taxon>
    </lineage>
</organism>
<dbReference type="PANTHER" id="PTHR43065:SF42">
    <property type="entry name" value="TWO-COMPONENT SENSOR PPRA"/>
    <property type="match status" value="1"/>
</dbReference>
<keyword evidence="3 4" id="KW-0597">Phosphoprotein</keyword>
<dbReference type="Pfam" id="PF02518">
    <property type="entry name" value="HATPase_c"/>
    <property type="match status" value="1"/>
</dbReference>
<sequence>MTRNHSERAIILAPRGRDAALAATMLRDGGIESLIVAGIGELVQAARDGAGFALVTYEAFHRVDLRSLNRFIVEQEEWSDFPFILLTERGGSIERNPGAARHLELLGNVTLLERPFHPTTLISIATAALRGRRRQYEARARLQTIWDREQQLRIALSAGRLGAWTLDISTMTLDASDHCKANFGRLSDQPFRYEDLVSSVHPDDLGAMQEAVGRTLDTGVDYDVEYRCIWPDGSQHWVQVRGRLEDDGAKRRRLVGVSQDITERKASEETLRNFAAELEKRVEQRTREHEAMTAQLHEAQKLETLGQLTGGVAHDFNNLLTPIVGTLDMVRRKTDDPRTQKLLDGALQASERARTLVARLLAFARRQNLEAQPVDVTALVDGMTDLIQRSIGPTISLDVRIDEAPTVALVDPNQLELALLNLAVNARDAMPEGGKLTIQTSLVDVGPDRGGLAPGPYTLICVADTGSGMDAATLARAVEPFYSTKGVGKGTGLGLSMVHGLAAQSGGTLVLESEPGSGTTVKLWLPAASLEAVTASVPSEDWQSHGQKLRILLVDDEELVRAGTAEMLADMGHEIVQAGSGATALAVLRSRPFDILVTDYLMPSMSGLELAREARKLRSDLPVLLITGFADLADDRATDVARLAKPFQMDELARSIEAEVAALTRTLSP</sequence>
<proteinExistence type="predicted"/>
<dbReference type="InterPro" id="IPR003594">
    <property type="entry name" value="HATPase_dom"/>
</dbReference>
<dbReference type="InterPro" id="IPR001789">
    <property type="entry name" value="Sig_transdc_resp-reg_receiver"/>
</dbReference>
<dbReference type="InterPro" id="IPR003661">
    <property type="entry name" value="HisK_dim/P_dom"/>
</dbReference>
<dbReference type="PROSITE" id="PS50109">
    <property type="entry name" value="HIS_KIN"/>
    <property type="match status" value="1"/>
</dbReference>
<evidence type="ECO:0000259" key="6">
    <source>
        <dbReference type="PROSITE" id="PS50110"/>
    </source>
</evidence>
<dbReference type="InterPro" id="IPR036890">
    <property type="entry name" value="HATPase_C_sf"/>
</dbReference>
<dbReference type="EC" id="2.7.13.3" evidence="2"/>
<dbReference type="InterPro" id="IPR035965">
    <property type="entry name" value="PAS-like_dom_sf"/>
</dbReference>
<evidence type="ECO:0000256" key="3">
    <source>
        <dbReference type="ARBA" id="ARBA00022553"/>
    </source>
</evidence>
<feature type="domain" description="Histidine kinase" evidence="5">
    <location>
        <begin position="311"/>
        <end position="529"/>
    </location>
</feature>
<evidence type="ECO:0000259" key="7">
    <source>
        <dbReference type="PROSITE" id="PS50113"/>
    </source>
</evidence>
<dbReference type="Pfam" id="PF00072">
    <property type="entry name" value="Response_reg"/>
    <property type="match status" value="1"/>
</dbReference>
<dbReference type="SMART" id="SM00448">
    <property type="entry name" value="REC"/>
    <property type="match status" value="1"/>
</dbReference>
<reference evidence="8 9" key="1">
    <citation type="submission" date="2020-07" db="EMBL/GenBank/DDBJ databases">
        <authorList>
            <person name="Sun Q."/>
        </authorList>
    </citation>
    <scope>NUCLEOTIDE SEQUENCE [LARGE SCALE GENOMIC DNA]</scope>
    <source>
        <strain evidence="8 9">CGMCC 1.13654</strain>
    </source>
</reference>
<dbReference type="InterPro" id="IPR000014">
    <property type="entry name" value="PAS"/>
</dbReference>
<dbReference type="GO" id="GO:0000155">
    <property type="term" value="F:phosphorelay sensor kinase activity"/>
    <property type="evidence" value="ECO:0007669"/>
    <property type="project" value="InterPro"/>
</dbReference>
<gene>
    <name evidence="8" type="ORF">HZF05_10060</name>
</gene>
<dbReference type="SUPFAM" id="SSF52172">
    <property type="entry name" value="CheY-like"/>
    <property type="match status" value="1"/>
</dbReference>
<dbReference type="PRINTS" id="PR00344">
    <property type="entry name" value="BCTRLSENSOR"/>
</dbReference>
<evidence type="ECO:0000256" key="2">
    <source>
        <dbReference type="ARBA" id="ARBA00012438"/>
    </source>
</evidence>
<dbReference type="InterPro" id="IPR000700">
    <property type="entry name" value="PAS-assoc_C"/>
</dbReference>
<dbReference type="Gene3D" id="2.10.70.100">
    <property type="match status" value="1"/>
</dbReference>
<evidence type="ECO:0000256" key="4">
    <source>
        <dbReference type="PROSITE-ProRule" id="PRU00169"/>
    </source>
</evidence>
<evidence type="ECO:0000313" key="9">
    <source>
        <dbReference type="Proteomes" id="UP000570166"/>
    </source>
</evidence>
<dbReference type="Pfam" id="PF08447">
    <property type="entry name" value="PAS_3"/>
    <property type="match status" value="1"/>
</dbReference>
<dbReference type="EMBL" id="JACEIB010000006">
    <property type="protein sequence ID" value="MBA2934441.1"/>
    <property type="molecule type" value="Genomic_DNA"/>
</dbReference>
<dbReference type="PANTHER" id="PTHR43065">
    <property type="entry name" value="SENSOR HISTIDINE KINASE"/>
    <property type="match status" value="1"/>
</dbReference>
<feature type="domain" description="Response regulatory" evidence="6">
    <location>
        <begin position="550"/>
        <end position="660"/>
    </location>
</feature>
<dbReference type="SMART" id="SM00388">
    <property type="entry name" value="HisKA"/>
    <property type="match status" value="1"/>
</dbReference>
<dbReference type="InterPro" id="IPR001610">
    <property type="entry name" value="PAC"/>
</dbReference>
<feature type="modified residue" description="4-aspartylphosphate" evidence="4">
    <location>
        <position position="599"/>
    </location>
</feature>
<dbReference type="InterPro" id="IPR005467">
    <property type="entry name" value="His_kinase_dom"/>
</dbReference>